<sequence length="128" mass="14156">MGIFDRQIETVKRLVERYGEACLWQQPGERDPDAKPWHGSSENPPDPVPVKIAFFPNGGDNSLAAVIAALGDTDINIASEYGIMPAVDFDPATSDTLTDSDGDNVEIVKMTPLRPNGEIIFWKLWVER</sequence>
<dbReference type="EMBL" id="MN734438">
    <property type="protein sequence ID" value="QJD54450.1"/>
    <property type="molecule type" value="Genomic_DNA"/>
</dbReference>
<organism evidence="2 3">
    <name type="scientific">Sphingomonas phage Lucius</name>
    <dbReference type="NCBI Taxonomy" id="2686313"/>
    <lineage>
        <taxon>Viruses</taxon>
        <taxon>Duplodnaviria</taxon>
        <taxon>Heunggongvirae</taxon>
        <taxon>Uroviricota</taxon>
        <taxon>Caudoviricetes</taxon>
        <taxon>Johnpaulvirinae</taxon>
        <taxon>Kharnvirus</taxon>
        <taxon>Kharnvirus lucius</taxon>
    </lineage>
</organism>
<accession>A0A6M3T8D4</accession>
<evidence type="ECO:0000313" key="3">
    <source>
        <dbReference type="Proteomes" id="UP000502416"/>
    </source>
</evidence>
<dbReference type="RefSeq" id="YP_010738271.1">
    <property type="nucleotide sequence ID" value="NC_073025.1"/>
</dbReference>
<evidence type="ECO:0000313" key="2">
    <source>
        <dbReference type="EMBL" id="QJD54450.1"/>
    </source>
</evidence>
<protein>
    <submittedName>
        <fullName evidence="2">Uncharacterized protein</fullName>
    </submittedName>
</protein>
<name>A0A6M3T8D4_9CAUD</name>
<evidence type="ECO:0000256" key="1">
    <source>
        <dbReference type="SAM" id="MobiDB-lite"/>
    </source>
</evidence>
<reference evidence="2 3" key="1">
    <citation type="submission" date="2019-11" db="EMBL/GenBank/DDBJ databases">
        <authorList>
            <person name="Hylling O."/>
            <person name="Hansen L.H."/>
            <person name="Johansen A."/>
        </authorList>
    </citation>
    <scope>NUCLEOTIDE SEQUENCE [LARGE SCALE GENOMIC DNA]</scope>
</reference>
<dbReference type="GeneID" id="79585638"/>
<feature type="region of interest" description="Disordered" evidence="1">
    <location>
        <begin position="25"/>
        <end position="47"/>
    </location>
</feature>
<keyword evidence="3" id="KW-1185">Reference proteome</keyword>
<dbReference type="Proteomes" id="UP000502416">
    <property type="component" value="Segment"/>
</dbReference>
<dbReference type="KEGG" id="vg:79585638"/>
<proteinExistence type="predicted"/>